<dbReference type="InterPro" id="IPR016174">
    <property type="entry name" value="Di-haem_cyt_TM"/>
</dbReference>
<keyword evidence="7" id="KW-0479">Metal-binding</keyword>
<gene>
    <name evidence="15" type="ORF">SAMN05421580_107143</name>
</gene>
<evidence type="ECO:0000313" key="15">
    <source>
        <dbReference type="EMBL" id="SIS95491.1"/>
    </source>
</evidence>
<dbReference type="AlphaFoldDB" id="A0A1N7NB95"/>
<reference evidence="16" key="1">
    <citation type="submission" date="2017-01" db="EMBL/GenBank/DDBJ databases">
        <authorList>
            <person name="Varghese N."/>
            <person name="Submissions S."/>
        </authorList>
    </citation>
    <scope>NUCLEOTIDE SEQUENCE [LARGE SCALE GENOMIC DNA]</scope>
    <source>
        <strain evidence="16">DSM 19945</strain>
    </source>
</reference>
<evidence type="ECO:0000256" key="2">
    <source>
        <dbReference type="ARBA" id="ARBA00004651"/>
    </source>
</evidence>
<evidence type="ECO:0000256" key="13">
    <source>
        <dbReference type="SAM" id="Phobius"/>
    </source>
</evidence>
<keyword evidence="10" id="KW-0408">Iron</keyword>
<comment type="subcellular location">
    <subcellularLocation>
        <location evidence="2">Cell membrane</location>
        <topology evidence="2">Multi-pass membrane protein</topology>
    </subcellularLocation>
</comment>
<dbReference type="GO" id="GO:0020037">
    <property type="term" value="F:heme binding"/>
    <property type="evidence" value="ECO:0007669"/>
    <property type="project" value="TreeGrafter"/>
</dbReference>
<dbReference type="GO" id="GO:0022904">
    <property type="term" value="P:respiratory electron transport chain"/>
    <property type="evidence" value="ECO:0007669"/>
    <property type="project" value="InterPro"/>
</dbReference>
<accession>A0A1N7NB95</accession>
<evidence type="ECO:0000256" key="5">
    <source>
        <dbReference type="ARBA" id="ARBA00022617"/>
    </source>
</evidence>
<organism evidence="15 16">
    <name type="scientific">Rhodobacter aestuarii</name>
    <dbReference type="NCBI Taxonomy" id="453582"/>
    <lineage>
        <taxon>Bacteria</taxon>
        <taxon>Pseudomonadati</taxon>
        <taxon>Pseudomonadota</taxon>
        <taxon>Alphaproteobacteria</taxon>
        <taxon>Rhodobacterales</taxon>
        <taxon>Rhodobacter group</taxon>
        <taxon>Rhodobacter</taxon>
    </lineage>
</organism>
<keyword evidence="8" id="KW-0249">Electron transport</keyword>
<feature type="domain" description="Cytochrome b561 bacterial/Ni-hydrogenase" evidence="14">
    <location>
        <begin position="7"/>
        <end position="159"/>
    </location>
</feature>
<dbReference type="GO" id="GO:0005886">
    <property type="term" value="C:plasma membrane"/>
    <property type="evidence" value="ECO:0007669"/>
    <property type="project" value="UniProtKB-SubCell"/>
</dbReference>
<keyword evidence="9 13" id="KW-1133">Transmembrane helix</keyword>
<dbReference type="RefSeq" id="WP_076485298.1">
    <property type="nucleotide sequence ID" value="NZ_FTOG01000007.1"/>
</dbReference>
<evidence type="ECO:0000256" key="9">
    <source>
        <dbReference type="ARBA" id="ARBA00022989"/>
    </source>
</evidence>
<feature type="transmembrane region" description="Helical" evidence="13">
    <location>
        <begin position="49"/>
        <end position="70"/>
    </location>
</feature>
<evidence type="ECO:0000256" key="4">
    <source>
        <dbReference type="ARBA" id="ARBA00022475"/>
    </source>
</evidence>
<dbReference type="Proteomes" id="UP000186221">
    <property type="component" value="Unassembled WGS sequence"/>
</dbReference>
<comment type="similarity">
    <text evidence="12">Belongs to the cytochrome b561 family.</text>
</comment>
<feature type="transmembrane region" description="Helical" evidence="13">
    <location>
        <begin position="12"/>
        <end position="29"/>
    </location>
</feature>
<evidence type="ECO:0000256" key="12">
    <source>
        <dbReference type="ARBA" id="ARBA00037975"/>
    </source>
</evidence>
<evidence type="ECO:0000256" key="6">
    <source>
        <dbReference type="ARBA" id="ARBA00022692"/>
    </source>
</evidence>
<dbReference type="SUPFAM" id="SSF81342">
    <property type="entry name" value="Transmembrane di-heme cytochromes"/>
    <property type="match status" value="1"/>
</dbReference>
<evidence type="ECO:0000259" key="14">
    <source>
        <dbReference type="Pfam" id="PF01292"/>
    </source>
</evidence>
<evidence type="ECO:0000256" key="7">
    <source>
        <dbReference type="ARBA" id="ARBA00022723"/>
    </source>
</evidence>
<evidence type="ECO:0000256" key="10">
    <source>
        <dbReference type="ARBA" id="ARBA00023004"/>
    </source>
</evidence>
<dbReference type="Pfam" id="PF01292">
    <property type="entry name" value="Ni_hydr_CYTB"/>
    <property type="match status" value="1"/>
</dbReference>
<dbReference type="InterPro" id="IPR011577">
    <property type="entry name" value="Cyt_b561_bac/Ni-Hgenase"/>
</dbReference>
<comment type="cofactor">
    <cofactor evidence="1">
        <name>heme b</name>
        <dbReference type="ChEBI" id="CHEBI:60344"/>
    </cofactor>
</comment>
<dbReference type="InterPro" id="IPR052168">
    <property type="entry name" value="Cytochrome_b561_oxidase"/>
</dbReference>
<evidence type="ECO:0000256" key="8">
    <source>
        <dbReference type="ARBA" id="ARBA00022982"/>
    </source>
</evidence>
<feature type="transmembrane region" description="Helical" evidence="13">
    <location>
        <begin position="91"/>
        <end position="114"/>
    </location>
</feature>
<evidence type="ECO:0000256" key="3">
    <source>
        <dbReference type="ARBA" id="ARBA00022448"/>
    </source>
</evidence>
<evidence type="ECO:0000256" key="1">
    <source>
        <dbReference type="ARBA" id="ARBA00001970"/>
    </source>
</evidence>
<name>A0A1N7NB95_9RHOB</name>
<feature type="transmembrane region" description="Helical" evidence="13">
    <location>
        <begin position="120"/>
        <end position="141"/>
    </location>
</feature>
<protein>
    <submittedName>
        <fullName evidence="15">Cytochrome b561</fullName>
    </submittedName>
</protein>
<evidence type="ECO:0000313" key="16">
    <source>
        <dbReference type="Proteomes" id="UP000186221"/>
    </source>
</evidence>
<keyword evidence="16" id="KW-1185">Reference proteome</keyword>
<sequence>MSAPQGYSRAQIALHWIVAALIIPQFIFHDFISHAFSASMKGEAVTFNAAVPLHVFTGVLILVMVIWRMVLRFTRGAPAPVPTDNPMMTKIAAAVQHTLYLVLILMVISGGMAWFGGLGFAAGVHGVMKFVLMLLVLIHIAGAVKQQFIEKTGVIGRMMKAAD</sequence>
<proteinExistence type="inferred from homology"/>
<keyword evidence="5" id="KW-0349">Heme</keyword>
<dbReference type="EMBL" id="FTOG01000007">
    <property type="protein sequence ID" value="SIS95491.1"/>
    <property type="molecule type" value="Genomic_DNA"/>
</dbReference>
<keyword evidence="3" id="KW-0813">Transport</keyword>
<evidence type="ECO:0000256" key="11">
    <source>
        <dbReference type="ARBA" id="ARBA00023136"/>
    </source>
</evidence>
<keyword evidence="4" id="KW-1003">Cell membrane</keyword>
<dbReference type="PANTHER" id="PTHR30529:SF7">
    <property type="entry name" value="CYTOCHROME B561 BACTERIAL_NI-HYDROGENASE DOMAIN-CONTAINING PROTEIN"/>
    <property type="match status" value="1"/>
</dbReference>
<dbReference type="GO" id="GO:0009055">
    <property type="term" value="F:electron transfer activity"/>
    <property type="evidence" value="ECO:0007669"/>
    <property type="project" value="InterPro"/>
</dbReference>
<keyword evidence="11 13" id="KW-0472">Membrane</keyword>
<dbReference type="PANTHER" id="PTHR30529">
    <property type="entry name" value="CYTOCHROME B561"/>
    <property type="match status" value="1"/>
</dbReference>
<keyword evidence="6 13" id="KW-0812">Transmembrane</keyword>
<dbReference type="GO" id="GO:0046872">
    <property type="term" value="F:metal ion binding"/>
    <property type="evidence" value="ECO:0007669"/>
    <property type="project" value="UniProtKB-KW"/>
</dbReference>